<evidence type="ECO:0000256" key="1">
    <source>
        <dbReference type="ARBA" id="ARBA00007804"/>
    </source>
</evidence>
<reference evidence="17 18" key="1">
    <citation type="journal article" date="2020" name="Mol. Biol. Evol.">
        <title>Interspecific Gene Flow and the Evolution of Specialization in Black and White Rhinoceros.</title>
        <authorList>
            <person name="Moodley Y."/>
            <person name="Westbury M.V."/>
            <person name="Russo I.M."/>
            <person name="Gopalakrishnan S."/>
            <person name="Rakotoarivelo A."/>
            <person name="Olsen R.A."/>
            <person name="Prost S."/>
            <person name="Tunstall T."/>
            <person name="Ryder O.A."/>
            <person name="Dalen L."/>
            <person name="Bruford M.W."/>
        </authorList>
    </citation>
    <scope>NUCLEOTIDE SEQUENCE [LARGE SCALE GENOMIC DNA]</scope>
    <source>
        <strain evidence="17">SBR-YM</strain>
        <tissue evidence="17">Skin</tissue>
    </source>
</reference>
<comment type="subcellular location">
    <subcellularLocation>
        <location evidence="13">Nucleus</location>
    </subcellularLocation>
    <subcellularLocation>
        <location evidence="13">Chromosome</location>
        <location evidence="13">Centromere</location>
        <location evidence="13">Kinetochore</location>
    </subcellularLocation>
</comment>
<keyword evidence="6 13" id="KW-0995">Kinetochore</keyword>
<organism evidence="17 18">
    <name type="scientific">Diceros bicornis minor</name>
    <name type="common">South-central black rhinoceros</name>
    <dbReference type="NCBI Taxonomy" id="77932"/>
    <lineage>
        <taxon>Eukaryota</taxon>
        <taxon>Metazoa</taxon>
        <taxon>Chordata</taxon>
        <taxon>Craniata</taxon>
        <taxon>Vertebrata</taxon>
        <taxon>Euteleostomi</taxon>
        <taxon>Mammalia</taxon>
        <taxon>Eutheria</taxon>
        <taxon>Laurasiatheria</taxon>
        <taxon>Perissodactyla</taxon>
        <taxon>Rhinocerotidae</taxon>
        <taxon>Diceros</taxon>
    </lineage>
</organism>
<keyword evidence="18" id="KW-1185">Reference proteome</keyword>
<dbReference type="FunFam" id="3.30.160.570:FF:000001">
    <property type="entry name" value="SPC24, NDC80 kinetochore complex component"/>
    <property type="match status" value="1"/>
</dbReference>
<evidence type="ECO:0000256" key="16">
    <source>
        <dbReference type="SAM" id="Phobius"/>
    </source>
</evidence>
<evidence type="ECO:0000256" key="8">
    <source>
        <dbReference type="ARBA" id="ARBA00023242"/>
    </source>
</evidence>
<evidence type="ECO:0000256" key="15">
    <source>
        <dbReference type="SAM" id="MobiDB-lite"/>
    </source>
</evidence>
<comment type="function">
    <text evidence="11">Acts as a component of the essential kinetochore-associated NDC80 complex, which is required for chromosome segregation and spindle checkpoint activity. Required for kinetochore integrity and the organization of stable microtubule binding sites in the outer plate of the kinetochore. The NDC80 complex synergistically enhances the affinity of the SKA1 complex for microtubules and may allow the NDC80 complex to track depolymerizing microtubules.</text>
</comment>
<keyword evidence="5 13" id="KW-0498">Mitosis</keyword>
<dbReference type="GO" id="GO:0007059">
    <property type="term" value="P:chromosome segregation"/>
    <property type="evidence" value="ECO:0007669"/>
    <property type="project" value="TreeGrafter"/>
</dbReference>
<comment type="similarity">
    <text evidence="1 13">Belongs to the SPC24 family.</text>
</comment>
<dbReference type="EMBL" id="JACDTQ010003306">
    <property type="protein sequence ID" value="KAF5914365.1"/>
    <property type="molecule type" value="Genomic_DNA"/>
</dbReference>
<evidence type="ECO:0000313" key="18">
    <source>
        <dbReference type="Proteomes" id="UP000551758"/>
    </source>
</evidence>
<evidence type="ECO:0000256" key="6">
    <source>
        <dbReference type="ARBA" id="ARBA00022838"/>
    </source>
</evidence>
<evidence type="ECO:0000256" key="2">
    <source>
        <dbReference type="ARBA" id="ARBA00013690"/>
    </source>
</evidence>
<keyword evidence="10 13" id="KW-0137">Centromere</keyword>
<evidence type="ECO:0000256" key="5">
    <source>
        <dbReference type="ARBA" id="ARBA00022776"/>
    </source>
</evidence>
<dbReference type="GO" id="GO:0008017">
    <property type="term" value="F:microtubule binding"/>
    <property type="evidence" value="ECO:0007669"/>
    <property type="project" value="TreeGrafter"/>
</dbReference>
<evidence type="ECO:0000256" key="14">
    <source>
        <dbReference type="SAM" id="Coils"/>
    </source>
</evidence>
<comment type="caution">
    <text evidence="17">The sequence shown here is derived from an EMBL/GenBank/DDBJ whole genome shotgun (WGS) entry which is preliminary data.</text>
</comment>
<dbReference type="InterPro" id="IPR013252">
    <property type="entry name" value="Ndc80_Spc24"/>
</dbReference>
<keyword evidence="16" id="KW-0472">Membrane</keyword>
<feature type="region of interest" description="Disordered" evidence="15">
    <location>
        <begin position="97"/>
        <end position="136"/>
    </location>
</feature>
<evidence type="ECO:0000256" key="3">
    <source>
        <dbReference type="ARBA" id="ARBA00022454"/>
    </source>
</evidence>
<evidence type="ECO:0000256" key="10">
    <source>
        <dbReference type="ARBA" id="ARBA00023328"/>
    </source>
</evidence>
<accession>A0A7J7EF00</accession>
<keyword evidence="3 13" id="KW-0158">Chromosome</keyword>
<gene>
    <name evidence="17" type="ORF">HPG69_000476</name>
</gene>
<evidence type="ECO:0000256" key="9">
    <source>
        <dbReference type="ARBA" id="ARBA00023306"/>
    </source>
</evidence>
<evidence type="ECO:0000313" key="17">
    <source>
        <dbReference type="EMBL" id="KAF5914365.1"/>
    </source>
</evidence>
<name>A0A7J7EF00_DICBM</name>
<keyword evidence="4 13" id="KW-0132">Cell division</keyword>
<evidence type="ECO:0000256" key="12">
    <source>
        <dbReference type="ARBA" id="ARBA00064545"/>
    </source>
</evidence>
<comment type="subunit">
    <text evidence="12">Component of the NDC80 complex, which consists of NDC80/HEC1, CDCA1, SPBC24 and SPBC25. The NDC80 complex is formed by two subcomplexes composed of NDC80/HEC1-CDCA1 and SPBC24-SPBC25. Each subcomplex is formed by parallel interactions through the coiled-coil domains of individual subunits. Formation of a tetrameric complex is mediated by interactions between the C-terminal regions of both subunits of the NDC80/HEC1-CDCA1 subcomplex and the N-terminal regions of both subunits of the SPBC24-SPBC25 complex. The tetrameric NDC80 complex has an elongated rod-like structure with globular domains at either end.</text>
</comment>
<feature type="coiled-coil region" evidence="14">
    <location>
        <begin position="38"/>
        <end position="93"/>
    </location>
</feature>
<dbReference type="GO" id="GO:0031262">
    <property type="term" value="C:Ndc80 complex"/>
    <property type="evidence" value="ECO:0007669"/>
    <property type="project" value="TreeGrafter"/>
</dbReference>
<dbReference type="Pfam" id="PF08286">
    <property type="entry name" value="Spc24"/>
    <property type="match status" value="1"/>
</dbReference>
<dbReference type="AlphaFoldDB" id="A0A7J7EF00"/>
<dbReference type="GO" id="GO:0005634">
    <property type="term" value="C:nucleus"/>
    <property type="evidence" value="ECO:0007669"/>
    <property type="project" value="UniProtKB-SubCell"/>
</dbReference>
<keyword evidence="7 14" id="KW-0175">Coiled coil</keyword>
<protein>
    <recommendedName>
        <fullName evidence="2 13">Kinetochore protein Spc24</fullName>
    </recommendedName>
</protein>
<evidence type="ECO:0000256" key="13">
    <source>
        <dbReference type="RuleBase" id="RU368011"/>
    </source>
</evidence>
<dbReference type="PANTHER" id="PTHR22142:SF2">
    <property type="entry name" value="KINETOCHORE PROTEIN SPC24"/>
    <property type="match status" value="1"/>
</dbReference>
<evidence type="ECO:0000256" key="4">
    <source>
        <dbReference type="ARBA" id="ARBA00022618"/>
    </source>
</evidence>
<dbReference type="GO" id="GO:0051301">
    <property type="term" value="P:cell division"/>
    <property type="evidence" value="ECO:0007669"/>
    <property type="project" value="UniProtKB-UniRule"/>
</dbReference>
<feature type="transmembrane region" description="Helical" evidence="16">
    <location>
        <begin position="160"/>
        <end position="181"/>
    </location>
</feature>
<keyword evidence="16" id="KW-0812">Transmembrane</keyword>
<keyword evidence="16" id="KW-1133">Transmembrane helix</keyword>
<evidence type="ECO:0000256" key="7">
    <source>
        <dbReference type="ARBA" id="ARBA00023054"/>
    </source>
</evidence>
<sequence>MAAFRDMEEVSQGLLSLLGTNRAEAQQRRLLGRHEQVVERLLETQDGAEQRLREILDAEKEVAQGLLDAKEQAQQAATELQQLEAELQRAGEEDASRLLNCPPHSAHPGAGGAQRDRGRPGETGEGRGRGHDGHHPLSRVGATVVCVSACLRVISFPQLFAGVDAGVTFSSLVFAFLYRYVAQLYHRISKIEWDYECEPGMIKGIHHGPSVAQPLHLDGTQLSKKFVSDYLWSLVDTEW</sequence>
<dbReference type="Proteomes" id="UP000551758">
    <property type="component" value="Unassembled WGS sequence"/>
</dbReference>
<proteinExistence type="inferred from homology"/>
<keyword evidence="9 13" id="KW-0131">Cell cycle</keyword>
<dbReference type="PANTHER" id="PTHR22142">
    <property type="match status" value="1"/>
</dbReference>
<dbReference type="Gene3D" id="3.30.160.570">
    <property type="entry name" value="Ncd80 complex, Spc24 subunit"/>
    <property type="match status" value="1"/>
</dbReference>
<feature type="compositionally biased region" description="Basic and acidic residues" evidence="15">
    <location>
        <begin position="114"/>
        <end position="135"/>
    </location>
</feature>
<evidence type="ECO:0000256" key="11">
    <source>
        <dbReference type="ARBA" id="ARBA00045419"/>
    </source>
</evidence>
<dbReference type="CDD" id="cd11565">
    <property type="entry name" value="RWD_Spc24"/>
    <property type="match status" value="1"/>
</dbReference>
<keyword evidence="8 13" id="KW-0539">Nucleus</keyword>